<dbReference type="PANTHER" id="PTHR10166:SF66">
    <property type="entry name" value="VWFA AND CACHE DOMAIN-CONTAINING PROTEIN CG16868"/>
    <property type="match status" value="1"/>
</dbReference>
<name>A0AAV2SS09_MEGNR</name>
<dbReference type="Gene3D" id="3.30.450.20">
    <property type="entry name" value="PAS domain"/>
    <property type="match status" value="1"/>
</dbReference>
<evidence type="ECO:0000313" key="1">
    <source>
        <dbReference type="EMBL" id="CAL4234897.1"/>
    </source>
</evidence>
<reference evidence="1 2" key="1">
    <citation type="submission" date="2024-05" db="EMBL/GenBank/DDBJ databases">
        <authorList>
            <person name="Wallberg A."/>
        </authorList>
    </citation>
    <scope>NUCLEOTIDE SEQUENCE [LARGE SCALE GENOMIC DNA]</scope>
</reference>
<dbReference type="InterPro" id="IPR051173">
    <property type="entry name" value="Ca_channel_alpha-2/delta"/>
</dbReference>
<accession>A0AAV2SS09</accession>
<feature type="non-terminal residue" evidence="1">
    <location>
        <position position="1"/>
    </location>
</feature>
<protein>
    <submittedName>
        <fullName evidence="1">Uncharacterized protein</fullName>
    </submittedName>
</protein>
<dbReference type="Proteomes" id="UP001497623">
    <property type="component" value="Unassembled WGS sequence"/>
</dbReference>
<comment type="caution">
    <text evidence="1">The sequence shown here is derived from an EMBL/GenBank/DDBJ whole genome shotgun (WGS) entry which is preliminary data.</text>
</comment>
<evidence type="ECO:0000313" key="2">
    <source>
        <dbReference type="Proteomes" id="UP001497623"/>
    </source>
</evidence>
<organism evidence="1 2">
    <name type="scientific">Meganyctiphanes norvegica</name>
    <name type="common">Northern krill</name>
    <name type="synonym">Thysanopoda norvegica</name>
    <dbReference type="NCBI Taxonomy" id="48144"/>
    <lineage>
        <taxon>Eukaryota</taxon>
        <taxon>Metazoa</taxon>
        <taxon>Ecdysozoa</taxon>
        <taxon>Arthropoda</taxon>
        <taxon>Crustacea</taxon>
        <taxon>Multicrustacea</taxon>
        <taxon>Malacostraca</taxon>
        <taxon>Eumalacostraca</taxon>
        <taxon>Eucarida</taxon>
        <taxon>Euphausiacea</taxon>
        <taxon>Euphausiidae</taxon>
        <taxon>Meganyctiphanes</taxon>
    </lineage>
</organism>
<feature type="non-terminal residue" evidence="1">
    <location>
        <position position="145"/>
    </location>
</feature>
<sequence length="145" mass="15595">DAATLYFAVGAYMSPLSRLATGPDSPTAVQSIKAYLTDATQLIGNPGLRPGVRMDAAAVFPITHIWKKQSTESDLSKFIVRRYLGMPSGVTFMYPGTLIDQSYDPRAQAWYINALKSPGKVVVSAPHLDPGGAGHIVTVSHTVYQ</sequence>
<dbReference type="GO" id="GO:0005245">
    <property type="term" value="F:voltage-gated calcium channel activity"/>
    <property type="evidence" value="ECO:0007669"/>
    <property type="project" value="TreeGrafter"/>
</dbReference>
<dbReference type="AlphaFoldDB" id="A0AAV2SS09"/>
<dbReference type="PANTHER" id="PTHR10166">
    <property type="entry name" value="VOLTAGE-DEPENDENT CALCIUM CHANNEL SUBUNIT ALPHA-2/DELTA-RELATED"/>
    <property type="match status" value="1"/>
</dbReference>
<dbReference type="EMBL" id="CAXKWB010114379">
    <property type="protein sequence ID" value="CAL4234897.1"/>
    <property type="molecule type" value="Genomic_DNA"/>
</dbReference>
<keyword evidence="2" id="KW-1185">Reference proteome</keyword>
<dbReference type="GO" id="GO:0005891">
    <property type="term" value="C:voltage-gated calcium channel complex"/>
    <property type="evidence" value="ECO:0007669"/>
    <property type="project" value="TreeGrafter"/>
</dbReference>
<gene>
    <name evidence="1" type="ORF">MNOR_LOCUS40047</name>
</gene>
<proteinExistence type="predicted"/>